<keyword evidence="3" id="KW-0808">Transferase</keyword>
<dbReference type="InterPro" id="IPR011990">
    <property type="entry name" value="TPR-like_helical_dom_sf"/>
</dbReference>
<dbReference type="EC" id="2.7.13.3" evidence="2"/>
<evidence type="ECO:0000256" key="3">
    <source>
        <dbReference type="ARBA" id="ARBA00022679"/>
    </source>
</evidence>
<dbReference type="EMBL" id="WVHT01000002">
    <property type="protein sequence ID" value="MXV50331.1"/>
    <property type="molecule type" value="Genomic_DNA"/>
</dbReference>
<comment type="catalytic activity">
    <reaction evidence="1">
        <text>ATP + protein L-histidine = ADP + protein N-phospho-L-histidine.</text>
        <dbReference type="EC" id="2.7.13.3"/>
    </reaction>
</comment>
<dbReference type="PANTHER" id="PTHR24421:SF10">
    <property type="entry name" value="NITRATE_NITRITE SENSOR PROTEIN NARQ"/>
    <property type="match status" value="1"/>
</dbReference>
<sequence length="550" mass="62843">MLSALVLVFCSCQKQIPPVAVKENPDYKKAQSFLYHQNDSAFYYFNKVVSGSKDSLQIAVAYNNMAVIQSEAGDFFGCQESLLSSLGFLNETKKADRTCLASDFNELGLTSLNLKDYDAAIRFHNKASTFSDHKDFQLVIQNNKALAYQKKGSYPQAINLYKTTLGQTKKNSSDYARILSNLARTKWLQTPSYNAAPELQKAMQIRQLKKDTWGLNASYAHLTDFYTTRNPDSALFYARQMFRIATTLDSPDDQLEALQKLIKLAPAKAAQQYFIRYQRLNDSLQTARNAAKNQFALIRYDAEKNKSDNLRLQKDNTEKKFQIVRQRLMLYGILAFLISAATIAVVWYKKRKRRIELEAQNAIQEHKLRTSKKVHDVVANGLYRIMTELEYKDQLSKEQLIDEIDALYEQSRDISYDRSSVHSQSFHEKITGLISSFDQPNTKVVIIGNNQQTWSGTSPAMQNEVWCILQELMINMKKHSKASHVTLRFKRETETIFIRYHDDGVGMTENVLLGNGLTNTGNRISVMKGELKFEAGPSNGLWITMSFPLE</sequence>
<keyword evidence="6" id="KW-0472">Membrane</keyword>
<dbReference type="InterPro" id="IPR050482">
    <property type="entry name" value="Sensor_HK_TwoCompSys"/>
</dbReference>
<evidence type="ECO:0000256" key="1">
    <source>
        <dbReference type="ARBA" id="ARBA00000085"/>
    </source>
</evidence>
<comment type="caution">
    <text evidence="7">The sequence shown here is derived from an EMBL/GenBank/DDBJ whole genome shotgun (WGS) entry which is preliminary data.</text>
</comment>
<dbReference type="Gene3D" id="3.30.565.10">
    <property type="entry name" value="Histidine kinase-like ATPase, C-terminal domain"/>
    <property type="match status" value="1"/>
</dbReference>
<evidence type="ECO:0000313" key="7">
    <source>
        <dbReference type="EMBL" id="MXV50331.1"/>
    </source>
</evidence>
<reference evidence="7 8" key="1">
    <citation type="submission" date="2019-11" db="EMBL/GenBank/DDBJ databases">
        <title>Pedobacter sp. HMF7647 Genome sequencing and assembly.</title>
        <authorList>
            <person name="Kang H."/>
            <person name="Kim H."/>
            <person name="Joh K."/>
        </authorList>
    </citation>
    <scope>NUCLEOTIDE SEQUENCE [LARGE SCALE GENOMIC DNA]</scope>
    <source>
        <strain evidence="7 8">HMF7647</strain>
    </source>
</reference>
<evidence type="ECO:0000256" key="4">
    <source>
        <dbReference type="ARBA" id="ARBA00022777"/>
    </source>
</evidence>
<gene>
    <name evidence="7" type="ORF">GS399_05050</name>
</gene>
<keyword evidence="8" id="KW-1185">Reference proteome</keyword>
<keyword evidence="7" id="KW-0547">Nucleotide-binding</keyword>
<evidence type="ECO:0000256" key="6">
    <source>
        <dbReference type="SAM" id="Phobius"/>
    </source>
</evidence>
<feature type="transmembrane region" description="Helical" evidence="6">
    <location>
        <begin position="328"/>
        <end position="348"/>
    </location>
</feature>
<dbReference type="GO" id="GO:0005524">
    <property type="term" value="F:ATP binding"/>
    <property type="evidence" value="ECO:0007669"/>
    <property type="project" value="UniProtKB-KW"/>
</dbReference>
<keyword evidence="5" id="KW-0902">Two-component regulatory system</keyword>
<keyword evidence="6" id="KW-0812">Transmembrane</keyword>
<dbReference type="GO" id="GO:0004673">
    <property type="term" value="F:protein histidine kinase activity"/>
    <property type="evidence" value="ECO:0007669"/>
    <property type="project" value="UniProtKB-EC"/>
</dbReference>
<protein>
    <recommendedName>
        <fullName evidence="2">histidine kinase</fullName>
        <ecNumber evidence="2">2.7.13.3</ecNumber>
    </recommendedName>
</protein>
<keyword evidence="4" id="KW-0418">Kinase</keyword>
<keyword evidence="6" id="KW-1133">Transmembrane helix</keyword>
<evidence type="ECO:0000256" key="2">
    <source>
        <dbReference type="ARBA" id="ARBA00012438"/>
    </source>
</evidence>
<proteinExistence type="predicted"/>
<keyword evidence="7" id="KW-0067">ATP-binding</keyword>
<dbReference type="SUPFAM" id="SSF55874">
    <property type="entry name" value="ATPase domain of HSP90 chaperone/DNA topoisomerase II/histidine kinase"/>
    <property type="match status" value="1"/>
</dbReference>
<accession>A0A7K1Y7E9</accession>
<dbReference type="InterPro" id="IPR019734">
    <property type="entry name" value="TPR_rpt"/>
</dbReference>
<organism evidence="7 8">
    <name type="scientific">Hufsiella arboris</name>
    <dbReference type="NCBI Taxonomy" id="2695275"/>
    <lineage>
        <taxon>Bacteria</taxon>
        <taxon>Pseudomonadati</taxon>
        <taxon>Bacteroidota</taxon>
        <taxon>Sphingobacteriia</taxon>
        <taxon>Sphingobacteriales</taxon>
        <taxon>Sphingobacteriaceae</taxon>
        <taxon>Hufsiella</taxon>
    </lineage>
</organism>
<dbReference type="PANTHER" id="PTHR24421">
    <property type="entry name" value="NITRATE/NITRITE SENSOR PROTEIN NARX-RELATED"/>
    <property type="match status" value="1"/>
</dbReference>
<dbReference type="SUPFAM" id="SSF48452">
    <property type="entry name" value="TPR-like"/>
    <property type="match status" value="2"/>
</dbReference>
<dbReference type="SMART" id="SM00028">
    <property type="entry name" value="TPR"/>
    <property type="match status" value="3"/>
</dbReference>
<evidence type="ECO:0000313" key="8">
    <source>
        <dbReference type="Proteomes" id="UP000466586"/>
    </source>
</evidence>
<dbReference type="Gene3D" id="1.25.40.10">
    <property type="entry name" value="Tetratricopeptide repeat domain"/>
    <property type="match status" value="2"/>
</dbReference>
<dbReference type="Proteomes" id="UP000466586">
    <property type="component" value="Unassembled WGS sequence"/>
</dbReference>
<dbReference type="AlphaFoldDB" id="A0A7K1Y7E9"/>
<name>A0A7K1Y7E9_9SPHI</name>
<evidence type="ECO:0000256" key="5">
    <source>
        <dbReference type="ARBA" id="ARBA00023012"/>
    </source>
</evidence>
<dbReference type="GO" id="GO:0000160">
    <property type="term" value="P:phosphorelay signal transduction system"/>
    <property type="evidence" value="ECO:0007669"/>
    <property type="project" value="UniProtKB-KW"/>
</dbReference>
<dbReference type="InterPro" id="IPR036890">
    <property type="entry name" value="HATPase_C_sf"/>
</dbReference>